<organism evidence="2 3">
    <name type="scientific">Pyrinomonas methylaliphatogenes</name>
    <dbReference type="NCBI Taxonomy" id="454194"/>
    <lineage>
        <taxon>Bacteria</taxon>
        <taxon>Pseudomonadati</taxon>
        <taxon>Acidobacteriota</taxon>
        <taxon>Blastocatellia</taxon>
        <taxon>Blastocatellales</taxon>
        <taxon>Pyrinomonadaceae</taxon>
        <taxon>Pyrinomonas</taxon>
    </lineage>
</organism>
<feature type="domain" description="DUF8166" evidence="1">
    <location>
        <begin position="2"/>
        <end position="189"/>
    </location>
</feature>
<keyword evidence="3" id="KW-1185">Reference proteome</keyword>
<reference evidence="2 3" key="1">
    <citation type="submission" date="2013-12" db="EMBL/GenBank/DDBJ databases">
        <authorList>
            <person name="Stott M."/>
        </authorList>
    </citation>
    <scope>NUCLEOTIDE SEQUENCE [LARGE SCALE GENOMIC DNA]</scope>
    <source>
        <strain evidence="2 3">K22</strain>
    </source>
</reference>
<reference evidence="2 3" key="2">
    <citation type="submission" date="2015-01" db="EMBL/GenBank/DDBJ databases">
        <title>Complete genome sequence of Pyrinomonas methylaliphatogenes type strain K22T.</title>
        <authorList>
            <person name="Lee K.C.Y."/>
            <person name="Power J.F."/>
            <person name="Dunfield P.F."/>
            <person name="Morgan X.C."/>
            <person name="Huttenhower C."/>
            <person name="Stott M.B."/>
        </authorList>
    </citation>
    <scope>NUCLEOTIDE SEQUENCE [LARGE SCALE GENOMIC DNA]</scope>
    <source>
        <strain evidence="2 3">K22</strain>
    </source>
</reference>
<dbReference type="AlphaFoldDB" id="A0A0B6X1W8"/>
<name>A0A0B6X1W8_9BACT</name>
<evidence type="ECO:0000313" key="2">
    <source>
        <dbReference type="EMBL" id="CDM66365.1"/>
    </source>
</evidence>
<sequence length="195" mass="22175">MKIARIVRSNSHVDYVGRILDRLEVADPPAPSDYGFAQFVRIPTDDSEIVGVVYDSLLINPRYGDYGPRLSPRAELEILSPDYLDELGVLIGILVLGWWAGSEAHQAIPQRVIPVAAEVYRMTADEVRRFHLGRDGRLRLHYFAQIMTHAREMAIPLISAIIEQLESFSSGEEARRLCVLKKTLAWQRVFQNARF</sequence>
<evidence type="ECO:0000313" key="3">
    <source>
        <dbReference type="Proteomes" id="UP000031518"/>
    </source>
</evidence>
<dbReference type="OrthoDB" id="150075at2"/>
<dbReference type="RefSeq" id="WP_060635616.1">
    <property type="nucleotide sequence ID" value="NZ_CBXV010000008.1"/>
</dbReference>
<accession>A0A0B6X1W8</accession>
<proteinExistence type="predicted"/>
<evidence type="ECO:0000259" key="1">
    <source>
        <dbReference type="Pfam" id="PF26500"/>
    </source>
</evidence>
<dbReference type="InterPro" id="IPR058479">
    <property type="entry name" value="DUF8166"/>
</dbReference>
<dbReference type="EMBL" id="CBXV010000008">
    <property type="protein sequence ID" value="CDM66365.1"/>
    <property type="molecule type" value="Genomic_DNA"/>
</dbReference>
<dbReference type="STRING" id="454194.PYK22_02393"/>
<dbReference type="Proteomes" id="UP000031518">
    <property type="component" value="Unassembled WGS sequence"/>
</dbReference>
<dbReference type="Pfam" id="PF26500">
    <property type="entry name" value="DUF8166"/>
    <property type="match status" value="1"/>
</dbReference>
<protein>
    <recommendedName>
        <fullName evidence="1">DUF8166 domain-containing protein</fullName>
    </recommendedName>
</protein>
<gene>
    <name evidence="2" type="ORF">PYK22_02393</name>
</gene>